<sequence>MRFAARLDADYNNVGFFIRASGRTAAIDYTCTVENITATAFRTDSSSFS</sequence>
<reference evidence="1" key="1">
    <citation type="journal article" date="2024" name="Can. J. Microbiol.">
        <title>Biological and genomic characteristics of three novel bacteriophages and a phage-plasmid of Klebsiella pneumoniae.</title>
        <authorList>
            <person name="Uskudar-Guclu A."/>
            <person name="Unlu S."/>
            <person name="Salih-Dogan H."/>
            <person name="Yalcin S."/>
            <person name="Basustaoglu A."/>
        </authorList>
    </citation>
    <scope>NUCLEOTIDE SEQUENCE</scope>
</reference>
<name>A0AAT9V640_9CAUD</name>
<protein>
    <submittedName>
        <fullName evidence="1">DUF1983 domain-containing protein</fullName>
    </submittedName>
</protein>
<dbReference type="EMBL" id="OQ790078">
    <property type="protein sequence ID" value="WJE88293.1"/>
    <property type="molecule type" value="Genomic_DNA"/>
</dbReference>
<accession>A0AAT9V640</accession>
<evidence type="ECO:0000313" key="1">
    <source>
        <dbReference type="EMBL" id="WJE88293.1"/>
    </source>
</evidence>
<organism evidence="1">
    <name type="scientific">Klebsiella phage Kpn74</name>
    <dbReference type="NCBI Taxonomy" id="3044026"/>
    <lineage>
        <taxon>Viruses</taxon>
        <taxon>Duplodnaviria</taxon>
        <taxon>Heunggongvirae</taxon>
        <taxon>Uroviricota</taxon>
        <taxon>Caudoviricetes</taxon>
    </lineage>
</organism>
<proteinExistence type="predicted"/>